<dbReference type="PROSITE" id="PS00166">
    <property type="entry name" value="ENOYL_COA_HYDRATASE"/>
    <property type="match status" value="1"/>
</dbReference>
<sequence>MSGPVLLTSDADGVRTLFLNRPQALNALDRALMEALTTALDDADADPAVGAVLLTGNGTSFCAGADIKEHGGLTSTDLVREHAGRTAALYRRLARMRTPTVAAVHGYALGGGCGLALACDLVVCDEGAVLGYPEIGRGVLPALVLPRLVQLAGEAVAFDLLATGRRVTAMEALALRMVSTVPAGNVPAVALDRARRLAGLDPDLVGRLRALLRDCAGLPLEGALDIARQANEASRIARLMGTFSKIVPTNKDSSA</sequence>
<evidence type="ECO:0000256" key="1">
    <source>
        <dbReference type="ARBA" id="ARBA00005254"/>
    </source>
</evidence>
<comment type="caution">
    <text evidence="3">The sequence shown here is derived from an EMBL/GenBank/DDBJ whole genome shotgun (WGS) entry which is preliminary data.</text>
</comment>
<proteinExistence type="inferred from homology"/>
<dbReference type="RefSeq" id="WP_180285778.1">
    <property type="nucleotide sequence ID" value="NZ_JABFDB010000033.1"/>
</dbReference>
<name>A0ABX2TI38_9PROT</name>
<dbReference type="InterPro" id="IPR001753">
    <property type="entry name" value="Enoyl-CoA_hydra/iso"/>
</dbReference>
<dbReference type="PANTHER" id="PTHR11941">
    <property type="entry name" value="ENOYL-COA HYDRATASE-RELATED"/>
    <property type="match status" value="1"/>
</dbReference>
<dbReference type="InterPro" id="IPR029045">
    <property type="entry name" value="ClpP/crotonase-like_dom_sf"/>
</dbReference>
<dbReference type="SUPFAM" id="SSF52096">
    <property type="entry name" value="ClpP/crotonase"/>
    <property type="match status" value="1"/>
</dbReference>
<keyword evidence="4" id="KW-1185">Reference proteome</keyword>
<dbReference type="Pfam" id="PF00378">
    <property type="entry name" value="ECH_1"/>
    <property type="match status" value="1"/>
</dbReference>
<reference evidence="3 4" key="1">
    <citation type="submission" date="2020-05" db="EMBL/GenBank/DDBJ databases">
        <title>Azospirillum oleiclasticum sp. nov, a nitrogen-fixing and heavy crude oil-emulsifying bacterium isolated from the crude oil of Yumen Oilfield.</title>
        <authorList>
            <person name="Wu D."/>
            <person name="Cai M."/>
            <person name="Zhang X."/>
        </authorList>
    </citation>
    <scope>NUCLEOTIDE SEQUENCE [LARGE SCALE GENOMIC DNA]</scope>
    <source>
        <strain evidence="3 4">ROY-1-1-2</strain>
    </source>
</reference>
<protein>
    <submittedName>
        <fullName evidence="3">Enoyl-CoA hydratase/isomerase family protein</fullName>
    </submittedName>
</protein>
<evidence type="ECO:0000256" key="2">
    <source>
        <dbReference type="RuleBase" id="RU003707"/>
    </source>
</evidence>
<organism evidence="3 4">
    <name type="scientific">Azospirillum oleiclasticum</name>
    <dbReference type="NCBI Taxonomy" id="2735135"/>
    <lineage>
        <taxon>Bacteria</taxon>
        <taxon>Pseudomonadati</taxon>
        <taxon>Pseudomonadota</taxon>
        <taxon>Alphaproteobacteria</taxon>
        <taxon>Rhodospirillales</taxon>
        <taxon>Azospirillaceae</taxon>
        <taxon>Azospirillum</taxon>
    </lineage>
</organism>
<evidence type="ECO:0000313" key="3">
    <source>
        <dbReference type="EMBL" id="NYZ24002.1"/>
    </source>
</evidence>
<accession>A0ABX2TI38</accession>
<dbReference type="EMBL" id="JABFDB010000033">
    <property type="protein sequence ID" value="NYZ24002.1"/>
    <property type="molecule type" value="Genomic_DNA"/>
</dbReference>
<gene>
    <name evidence="3" type="ORF">HND93_30230</name>
</gene>
<dbReference type="CDD" id="cd06558">
    <property type="entry name" value="crotonase-like"/>
    <property type="match status" value="1"/>
</dbReference>
<dbReference type="InterPro" id="IPR018376">
    <property type="entry name" value="Enoyl-CoA_hyd/isom_CS"/>
</dbReference>
<dbReference type="Gene3D" id="3.90.226.10">
    <property type="entry name" value="2-enoyl-CoA Hydratase, Chain A, domain 1"/>
    <property type="match status" value="1"/>
</dbReference>
<dbReference type="Proteomes" id="UP000584642">
    <property type="component" value="Unassembled WGS sequence"/>
</dbReference>
<evidence type="ECO:0000313" key="4">
    <source>
        <dbReference type="Proteomes" id="UP000584642"/>
    </source>
</evidence>
<dbReference type="PANTHER" id="PTHR11941:SF54">
    <property type="entry name" value="ENOYL-COA HYDRATASE, MITOCHONDRIAL"/>
    <property type="match status" value="1"/>
</dbReference>
<comment type="similarity">
    <text evidence="1 2">Belongs to the enoyl-CoA hydratase/isomerase family.</text>
</comment>